<feature type="transmembrane region" description="Helical" evidence="12">
    <location>
        <begin position="36"/>
        <end position="55"/>
    </location>
</feature>
<comment type="caution">
    <text evidence="13">The sequence shown here is derived from an EMBL/GenBank/DDBJ whole genome shotgun (WGS) entry which is preliminary data.</text>
</comment>
<evidence type="ECO:0000256" key="11">
    <source>
        <dbReference type="SAM" id="MobiDB-lite"/>
    </source>
</evidence>
<evidence type="ECO:0000256" key="1">
    <source>
        <dbReference type="ARBA" id="ARBA00004323"/>
    </source>
</evidence>
<feature type="region of interest" description="Disordered" evidence="11">
    <location>
        <begin position="263"/>
        <end position="285"/>
    </location>
</feature>
<accession>A0A830HBP5</accession>
<keyword evidence="7 12" id="KW-1133">Transmembrane helix</keyword>
<keyword evidence="14" id="KW-1185">Reference proteome</keyword>
<keyword evidence="10" id="KW-0325">Glycoprotein</keyword>
<dbReference type="AlphaFoldDB" id="A0A830HBP5"/>
<evidence type="ECO:0000256" key="10">
    <source>
        <dbReference type="ARBA" id="ARBA00023180"/>
    </source>
</evidence>
<reference evidence="13" key="1">
    <citation type="submission" date="2020-10" db="EMBL/GenBank/DDBJ databases">
        <title>Unveiling of a novel bifunctional photoreceptor, Dualchrome1, isolated from a cosmopolitan green alga.</title>
        <authorList>
            <person name="Suzuki S."/>
            <person name="Kawachi M."/>
        </authorList>
    </citation>
    <scope>NUCLEOTIDE SEQUENCE</scope>
    <source>
        <strain evidence="13">NIES 2893</strain>
    </source>
</reference>
<gene>
    <name evidence="13" type="ORF">PPROV_000352900</name>
</gene>
<proteinExistence type="inferred from homology"/>
<protein>
    <recommendedName>
        <fullName evidence="15">Sialyltransferase-like protein</fullName>
    </recommendedName>
</protein>
<feature type="compositionally biased region" description="Polar residues" evidence="11">
    <location>
        <begin position="1"/>
        <end position="11"/>
    </location>
</feature>
<dbReference type="GO" id="GO:0000139">
    <property type="term" value="C:Golgi membrane"/>
    <property type="evidence" value="ECO:0007669"/>
    <property type="project" value="UniProtKB-SubCell"/>
</dbReference>
<evidence type="ECO:0000256" key="3">
    <source>
        <dbReference type="ARBA" id="ARBA00022676"/>
    </source>
</evidence>
<name>A0A830HBP5_9CHLO</name>
<dbReference type="Pfam" id="PF00777">
    <property type="entry name" value="Glyco_transf_29"/>
    <property type="match status" value="2"/>
</dbReference>
<evidence type="ECO:0000313" key="13">
    <source>
        <dbReference type="EMBL" id="GHP04776.1"/>
    </source>
</evidence>
<keyword evidence="3" id="KW-0328">Glycosyltransferase</keyword>
<keyword evidence="9 12" id="KW-0472">Membrane</keyword>
<organism evidence="13 14">
    <name type="scientific">Pycnococcus provasolii</name>
    <dbReference type="NCBI Taxonomy" id="41880"/>
    <lineage>
        <taxon>Eukaryota</taxon>
        <taxon>Viridiplantae</taxon>
        <taxon>Chlorophyta</taxon>
        <taxon>Pseudoscourfieldiophyceae</taxon>
        <taxon>Pseudoscourfieldiales</taxon>
        <taxon>Pycnococcaceae</taxon>
        <taxon>Pycnococcus</taxon>
    </lineage>
</organism>
<evidence type="ECO:0000256" key="8">
    <source>
        <dbReference type="ARBA" id="ARBA00023034"/>
    </source>
</evidence>
<evidence type="ECO:0000313" key="14">
    <source>
        <dbReference type="Proteomes" id="UP000660262"/>
    </source>
</evidence>
<evidence type="ECO:0008006" key="15">
    <source>
        <dbReference type="Google" id="ProtNLM"/>
    </source>
</evidence>
<evidence type="ECO:0000256" key="4">
    <source>
        <dbReference type="ARBA" id="ARBA00022679"/>
    </source>
</evidence>
<feature type="region of interest" description="Disordered" evidence="11">
    <location>
        <begin position="85"/>
        <end position="107"/>
    </location>
</feature>
<dbReference type="EMBL" id="BNJQ01000008">
    <property type="protein sequence ID" value="GHP04776.1"/>
    <property type="molecule type" value="Genomic_DNA"/>
</dbReference>
<feature type="compositionally biased region" description="Basic and acidic residues" evidence="11">
    <location>
        <begin position="270"/>
        <end position="281"/>
    </location>
</feature>
<feature type="region of interest" description="Disordered" evidence="11">
    <location>
        <begin position="1"/>
        <end position="30"/>
    </location>
</feature>
<dbReference type="InterPro" id="IPR038578">
    <property type="entry name" value="GT29-like_sf"/>
</dbReference>
<dbReference type="Proteomes" id="UP000660262">
    <property type="component" value="Unassembled WGS sequence"/>
</dbReference>
<evidence type="ECO:0000256" key="12">
    <source>
        <dbReference type="SAM" id="Phobius"/>
    </source>
</evidence>
<keyword evidence="5 12" id="KW-0812">Transmembrane</keyword>
<feature type="compositionally biased region" description="Low complexity" evidence="11">
    <location>
        <begin position="87"/>
        <end position="107"/>
    </location>
</feature>
<comment type="similarity">
    <text evidence="2">Belongs to the glycosyltransferase 29 family.</text>
</comment>
<evidence type="ECO:0000256" key="2">
    <source>
        <dbReference type="ARBA" id="ARBA00006003"/>
    </source>
</evidence>
<dbReference type="PANTHER" id="PTHR46779">
    <property type="entry name" value="BETA-1,6-GALACTOSYLTRANSFERASE GALT29A"/>
    <property type="match status" value="1"/>
</dbReference>
<dbReference type="PANTHER" id="PTHR46779:SF1">
    <property type="entry name" value="BETA-1,6-GALACTOSYLTRANSFERASE GALT29A"/>
    <property type="match status" value="1"/>
</dbReference>
<sequence>MMAQKNMNLQDANKGRQGPSDNTAQHAAYTSRRRSVPAIVVLLGFLITVAAATHLRNMHELATNRLALSTRPRVVLEVQAPQTNGLTSASASASASTTTTTETTTTTARRKASSLAVMQSGVYVLHTLLARYKRDLDEVTAERDKLALRTPSKFHTCAVVGNSGALLEHEFGVDVDKHDAVLRLNNAPAGGQWSKHVGSKTTVAVLNGHKLHHCANDTVFMAARRIGNGEAGNFVTKDSTAASTSGKVAGMTMRYNSLIGDRQTRRRRELRAQRQQQHDEGDVLPPGVPAACERCYATYGTATSIFASVWEPYHFDDFNKCRLHALQRSNLEKMQQKYNPTKGAPPAPVHGTLMRANRDLMKFADDLVERAFVDAARREGRVPSRKFKLSHSTGLLAVLFAVGICESVSLYGFDRRGGAANASQSKQHHYFETFTPHEYADHEFDIERDWFADLANGAKREAAWLAERYELPDVKLY</sequence>
<evidence type="ECO:0000256" key="7">
    <source>
        <dbReference type="ARBA" id="ARBA00022989"/>
    </source>
</evidence>
<comment type="subcellular location">
    <subcellularLocation>
        <location evidence="1">Golgi apparatus membrane</location>
        <topology evidence="1">Single-pass type II membrane protein</topology>
    </subcellularLocation>
</comment>
<keyword evidence="8" id="KW-0333">Golgi apparatus</keyword>
<dbReference type="OrthoDB" id="10264956at2759"/>
<dbReference type="Gene3D" id="3.90.1480.20">
    <property type="entry name" value="Glycosyl transferase family 29"/>
    <property type="match status" value="2"/>
</dbReference>
<evidence type="ECO:0000256" key="5">
    <source>
        <dbReference type="ARBA" id="ARBA00022692"/>
    </source>
</evidence>
<evidence type="ECO:0000256" key="9">
    <source>
        <dbReference type="ARBA" id="ARBA00023136"/>
    </source>
</evidence>
<dbReference type="InterPro" id="IPR001675">
    <property type="entry name" value="Glyco_trans_29"/>
</dbReference>
<dbReference type="GO" id="GO:0008373">
    <property type="term" value="F:sialyltransferase activity"/>
    <property type="evidence" value="ECO:0007669"/>
    <property type="project" value="InterPro"/>
</dbReference>
<keyword evidence="4" id="KW-0808">Transferase</keyword>
<evidence type="ECO:0000256" key="6">
    <source>
        <dbReference type="ARBA" id="ARBA00022968"/>
    </source>
</evidence>
<keyword evidence="6" id="KW-0735">Signal-anchor</keyword>